<dbReference type="Pfam" id="PF20171">
    <property type="entry name" value="OpcA_G6PD_C"/>
    <property type="match status" value="1"/>
</dbReference>
<dbReference type="Proteomes" id="UP000601223">
    <property type="component" value="Unassembled WGS sequence"/>
</dbReference>
<dbReference type="InterPro" id="IPR046801">
    <property type="entry name" value="OpcA_G6PD_N"/>
</dbReference>
<gene>
    <name evidence="3" type="ORF">Cba03nite_05330</name>
</gene>
<dbReference type="AlphaFoldDB" id="A0A8J3JAK0"/>
<dbReference type="PANTHER" id="PTHR38658:SF1">
    <property type="entry name" value="OXPP CYCLE PROTEIN OPCA-RELATED"/>
    <property type="match status" value="1"/>
</dbReference>
<name>A0A8J3JAK0_9ACTN</name>
<dbReference type="Pfam" id="PF10128">
    <property type="entry name" value="OpcA_G6PD_assem"/>
    <property type="match status" value="1"/>
</dbReference>
<dbReference type="PANTHER" id="PTHR38658">
    <property type="entry name" value="OXPP CYCLE PROTEIN OPCA-RELATED"/>
    <property type="match status" value="1"/>
</dbReference>
<evidence type="ECO:0000259" key="2">
    <source>
        <dbReference type="Pfam" id="PF20171"/>
    </source>
</evidence>
<evidence type="ECO:0000313" key="4">
    <source>
        <dbReference type="Proteomes" id="UP000601223"/>
    </source>
</evidence>
<dbReference type="InterPro" id="IPR004555">
    <property type="entry name" value="G6PDH_assembly_OpcA"/>
</dbReference>
<accession>A0A8J3JAK0</accession>
<sequence>MLALWDTTGNEVVRKLASERRNAGGVASGLALNLVVVVDEGRVRQVEDAATIAAASHPCRLLVVSRGPVAGVDTATAVAKDRLDAEIVVGGRLGPCEAVIMRMHGRLALHSESVVMPLLAPDVPVVTWWHGCPPEHIAYDPLGVVAERRVTDIAQCPDPAAALRQRAVDYAPGDTDLSWTRLTGWRSLIAGAFDTELAPAVSARVHASPGDPLGALLRGWIIARTQIAVETADSAQGNLSGVDFTLADGGSLSLHSTGDGMALLRKSGVRDQVLPLVERRLGEVLAEELQRLDADQPYAAALAAATGSAELGERAGVRTHIWQDPAWETVPA</sequence>
<feature type="domain" description="Glucose-6-phosphate dehydrogenase assembly protein OpcA N-terminal" evidence="1">
    <location>
        <begin position="50"/>
        <end position="167"/>
    </location>
</feature>
<organism evidence="3 4">
    <name type="scientific">Catellatospora bangladeshensis</name>
    <dbReference type="NCBI Taxonomy" id="310355"/>
    <lineage>
        <taxon>Bacteria</taxon>
        <taxon>Bacillati</taxon>
        <taxon>Actinomycetota</taxon>
        <taxon>Actinomycetes</taxon>
        <taxon>Micromonosporales</taxon>
        <taxon>Micromonosporaceae</taxon>
        <taxon>Catellatospora</taxon>
    </lineage>
</organism>
<proteinExistence type="predicted"/>
<protein>
    <submittedName>
        <fullName evidence="3">Glucose-6-phosphate dehydrogenase assembly protein OpcA</fullName>
    </submittedName>
</protein>
<evidence type="ECO:0000313" key="3">
    <source>
        <dbReference type="EMBL" id="GIF79184.1"/>
    </source>
</evidence>
<dbReference type="InterPro" id="IPR046802">
    <property type="entry name" value="OpcA_G6PD_C"/>
</dbReference>
<dbReference type="EMBL" id="BONF01000004">
    <property type="protein sequence ID" value="GIF79184.1"/>
    <property type="molecule type" value="Genomic_DNA"/>
</dbReference>
<comment type="caution">
    <text evidence="3">The sequence shown here is derived from an EMBL/GenBank/DDBJ whole genome shotgun (WGS) entry which is preliminary data.</text>
</comment>
<keyword evidence="4" id="KW-1185">Reference proteome</keyword>
<reference evidence="3 4" key="1">
    <citation type="submission" date="2021-01" db="EMBL/GenBank/DDBJ databases">
        <title>Whole genome shotgun sequence of Catellatospora bangladeshensis NBRC 107357.</title>
        <authorList>
            <person name="Komaki H."/>
            <person name="Tamura T."/>
        </authorList>
    </citation>
    <scope>NUCLEOTIDE SEQUENCE [LARGE SCALE GENOMIC DNA]</scope>
    <source>
        <strain evidence="3 4">NBRC 107357</strain>
    </source>
</reference>
<dbReference type="RefSeq" id="WP_203741319.1">
    <property type="nucleotide sequence ID" value="NZ_BONF01000004.1"/>
</dbReference>
<feature type="domain" description="Glucose-6-phosphate dehydrogenase assembly protein OpcA C-terminal" evidence="2">
    <location>
        <begin position="172"/>
        <end position="302"/>
    </location>
</feature>
<evidence type="ECO:0000259" key="1">
    <source>
        <dbReference type="Pfam" id="PF10128"/>
    </source>
</evidence>